<gene>
    <name evidence="2" type="primary">soj_4</name>
    <name evidence="2" type="ORF">NCTC11370_03626</name>
</gene>
<dbReference type="AlphaFoldDB" id="A0A377IU44"/>
<dbReference type="PANTHER" id="PTHR13696:SF99">
    <property type="entry name" value="COBYRINIC ACID AC-DIAMIDE SYNTHASE"/>
    <property type="match status" value="1"/>
</dbReference>
<name>A0A377IU44_9GAMM</name>
<dbReference type="CDD" id="cd02042">
    <property type="entry name" value="ParAB_family"/>
    <property type="match status" value="1"/>
</dbReference>
<evidence type="ECO:0000313" key="2">
    <source>
        <dbReference type="EMBL" id="STO91648.1"/>
    </source>
</evidence>
<organism evidence="2 3">
    <name type="scientific">Fluoribacter dumoffii</name>
    <dbReference type="NCBI Taxonomy" id="463"/>
    <lineage>
        <taxon>Bacteria</taxon>
        <taxon>Pseudomonadati</taxon>
        <taxon>Pseudomonadota</taxon>
        <taxon>Gammaproteobacteria</taxon>
        <taxon>Legionellales</taxon>
        <taxon>Legionellaceae</taxon>
        <taxon>Fluoribacter</taxon>
    </lineage>
</organism>
<dbReference type="Pfam" id="PF13614">
    <property type="entry name" value="AAA_31"/>
    <property type="match status" value="1"/>
</dbReference>
<accession>A0A377IU44</accession>
<reference evidence="2 3" key="1">
    <citation type="submission" date="2018-06" db="EMBL/GenBank/DDBJ databases">
        <authorList>
            <consortium name="Pathogen Informatics"/>
            <person name="Doyle S."/>
        </authorList>
    </citation>
    <scope>NUCLEOTIDE SEQUENCE [LARGE SCALE GENOMIC DNA]</scope>
    <source>
        <strain evidence="2 3">NCTC11370</strain>
    </source>
</reference>
<dbReference type="SUPFAM" id="SSF52540">
    <property type="entry name" value="P-loop containing nucleoside triphosphate hydrolases"/>
    <property type="match status" value="1"/>
</dbReference>
<proteinExistence type="predicted"/>
<evidence type="ECO:0000259" key="1">
    <source>
        <dbReference type="Pfam" id="PF13614"/>
    </source>
</evidence>
<evidence type="ECO:0000313" key="3">
    <source>
        <dbReference type="Proteomes" id="UP000254554"/>
    </source>
</evidence>
<dbReference type="InterPro" id="IPR025669">
    <property type="entry name" value="AAA_dom"/>
</dbReference>
<dbReference type="Gene3D" id="3.40.50.300">
    <property type="entry name" value="P-loop containing nucleotide triphosphate hydrolases"/>
    <property type="match status" value="1"/>
</dbReference>
<dbReference type="PANTHER" id="PTHR13696">
    <property type="entry name" value="P-LOOP CONTAINING NUCLEOSIDE TRIPHOSPHATE HYDROLASE"/>
    <property type="match status" value="1"/>
</dbReference>
<keyword evidence="3" id="KW-1185">Reference proteome</keyword>
<dbReference type="Proteomes" id="UP000254554">
    <property type="component" value="Unassembled WGS sequence"/>
</dbReference>
<dbReference type="OrthoDB" id="69313at2"/>
<sequence>MKTISTKDFSSLINVSPHLIYKLIKEHDLPVIPVGNKNALPPETVKRIFELRGFKFKNEHNSPHIINVFGMKGGIGKTSIATAFAEGASRLGFRVLAVDLDMQGNLTQSFNMKKHGQSVLYHALIGEKNIKEVIVQVTPNLHLLPSSLDNSQIEHVMNSKQSINITSFFDDLFDPIKSGYDLIVIDCPPSIHKITVCASCFATENLIPINADIDSFDGVVMTVSEIEKIEKAFKNLAIKINYKIVFNKYDAREKLSLNIMAAISERKNLKENLLPIVIRTNTAFKNTKADGEYIFDANKSTAKDDCFALISELTGINEWLSRGKFHQSIRETEDSFV</sequence>
<dbReference type="InterPro" id="IPR027417">
    <property type="entry name" value="P-loop_NTPase"/>
</dbReference>
<protein>
    <submittedName>
        <fullName evidence="2">Sporulation initiation inhibitor protein soj</fullName>
    </submittedName>
</protein>
<feature type="domain" description="AAA" evidence="1">
    <location>
        <begin position="65"/>
        <end position="234"/>
    </location>
</feature>
<dbReference type="EMBL" id="UGGT01000003">
    <property type="protein sequence ID" value="STO91648.1"/>
    <property type="molecule type" value="Genomic_DNA"/>
</dbReference>
<dbReference type="InterPro" id="IPR050678">
    <property type="entry name" value="DNA_Partitioning_ATPase"/>
</dbReference>
<dbReference type="RefSeq" id="WP_115264667.1">
    <property type="nucleotide sequence ID" value="NZ_UGGT01000003.1"/>
</dbReference>